<dbReference type="AlphaFoldDB" id="A0A1X7TXA2"/>
<organism evidence="1">
    <name type="scientific">Amphimedon queenslandica</name>
    <name type="common">Sponge</name>
    <dbReference type="NCBI Taxonomy" id="400682"/>
    <lineage>
        <taxon>Eukaryota</taxon>
        <taxon>Metazoa</taxon>
        <taxon>Porifera</taxon>
        <taxon>Demospongiae</taxon>
        <taxon>Heteroscleromorpha</taxon>
        <taxon>Haplosclerida</taxon>
        <taxon>Niphatidae</taxon>
        <taxon>Amphimedon</taxon>
    </lineage>
</organism>
<reference evidence="1" key="1">
    <citation type="submission" date="2017-05" db="UniProtKB">
        <authorList>
            <consortium name="EnsemblMetazoa"/>
        </authorList>
    </citation>
    <scope>IDENTIFICATION</scope>
</reference>
<name>A0A1X7TXA2_AMPQE</name>
<dbReference type="EnsemblMetazoa" id="Aqu2.1.20091_001">
    <property type="protein sequence ID" value="Aqu2.1.20091_001"/>
    <property type="gene ID" value="Aqu2.1.20091"/>
</dbReference>
<protein>
    <submittedName>
        <fullName evidence="1">Uncharacterized protein</fullName>
    </submittedName>
</protein>
<accession>A0A1X7TXA2</accession>
<sequence>MNHVKSQLPPDRLRLCSSTWLTALPLKEYGFDLSKSEFRDAICLRYGRRPSDLSLTCACGKSFTVTHSLMCVFGGLITQRHNDIHDLSASLFQDVCPKVTREPTIQPLTGESLQYKTASSDDKARLDISAEGF</sequence>
<evidence type="ECO:0000313" key="1">
    <source>
        <dbReference type="EnsemblMetazoa" id="Aqu2.1.20091_001"/>
    </source>
</evidence>
<proteinExistence type="predicted"/>
<dbReference type="InParanoid" id="A0A1X7TXA2"/>